<dbReference type="Proteomes" id="UP000824258">
    <property type="component" value="Unassembled WGS sequence"/>
</dbReference>
<reference evidence="1" key="1">
    <citation type="submission" date="2020-10" db="EMBL/GenBank/DDBJ databases">
        <authorList>
            <person name="Gilroy R."/>
        </authorList>
    </citation>
    <scope>NUCLEOTIDE SEQUENCE</scope>
    <source>
        <strain evidence="1">ChiHjej9B8-7071</strain>
    </source>
</reference>
<reference evidence="1" key="2">
    <citation type="journal article" date="2021" name="PeerJ">
        <title>Extensive microbial diversity within the chicken gut microbiome revealed by metagenomics and culture.</title>
        <authorList>
            <person name="Gilroy R."/>
            <person name="Ravi A."/>
            <person name="Getino M."/>
            <person name="Pursley I."/>
            <person name="Horton D.L."/>
            <person name="Alikhan N.F."/>
            <person name="Baker D."/>
            <person name="Gharbi K."/>
            <person name="Hall N."/>
            <person name="Watson M."/>
            <person name="Adriaenssens E.M."/>
            <person name="Foster-Nyarko E."/>
            <person name="Jarju S."/>
            <person name="Secka A."/>
            <person name="Antonio M."/>
            <person name="Oren A."/>
            <person name="Chaudhuri R.R."/>
            <person name="La Ragione R."/>
            <person name="Hildebrand F."/>
            <person name="Pallen M.J."/>
        </authorList>
    </citation>
    <scope>NUCLEOTIDE SEQUENCE</scope>
    <source>
        <strain evidence="1">ChiHjej9B8-7071</strain>
    </source>
</reference>
<evidence type="ECO:0000313" key="2">
    <source>
        <dbReference type="Proteomes" id="UP000824258"/>
    </source>
</evidence>
<gene>
    <name evidence="1" type="ORF">IAA70_00575</name>
</gene>
<comment type="caution">
    <text evidence="1">The sequence shown here is derived from an EMBL/GenBank/DDBJ whole genome shotgun (WGS) entry which is preliminary data.</text>
</comment>
<dbReference type="EMBL" id="DVGD01000015">
    <property type="protein sequence ID" value="HIR08877.1"/>
    <property type="molecule type" value="Genomic_DNA"/>
</dbReference>
<protein>
    <submittedName>
        <fullName evidence="1">Uncharacterized protein</fullName>
    </submittedName>
</protein>
<sequence length="198" mass="22227">MTYGAMRDYVLQLINQYSIAGSRVPMEYNDQADLLRRIPALLRDGVQYVTTTVRRIRAVAELAAPEVKGEILLYDLPEDLFQLLGGLIRLGPEGLVRYHGHQVLGGRRVAIPRRDQGTYYAEYFRYPHLPLGTPADDAPLDCPPEALGAVAYYAASHLVMEDNSFLYAALQSEFERRLARLEEGTYAVFSPVPDAYGM</sequence>
<name>A0A9D1D6D7_9FIRM</name>
<dbReference type="AlphaFoldDB" id="A0A9D1D6D7"/>
<organism evidence="1 2">
    <name type="scientific">Candidatus Avoscillospira stercoripullorum</name>
    <dbReference type="NCBI Taxonomy" id="2840709"/>
    <lineage>
        <taxon>Bacteria</taxon>
        <taxon>Bacillati</taxon>
        <taxon>Bacillota</taxon>
        <taxon>Clostridia</taxon>
        <taxon>Eubacteriales</taxon>
        <taxon>Oscillospiraceae</taxon>
        <taxon>Oscillospiraceae incertae sedis</taxon>
        <taxon>Candidatus Avoscillospira</taxon>
    </lineage>
</organism>
<evidence type="ECO:0000313" key="1">
    <source>
        <dbReference type="EMBL" id="HIR08877.1"/>
    </source>
</evidence>
<proteinExistence type="predicted"/>
<accession>A0A9D1D6D7</accession>